<proteinExistence type="predicted"/>
<dbReference type="PRINTS" id="PR01498">
    <property type="entry name" value="SHAWCHANNEL"/>
</dbReference>
<feature type="transmembrane region" description="Helical" evidence="12">
    <location>
        <begin position="256"/>
        <end position="276"/>
    </location>
</feature>
<evidence type="ECO:0000256" key="7">
    <source>
        <dbReference type="ARBA" id="ARBA00022958"/>
    </source>
</evidence>
<dbReference type="PRINTS" id="PR01491">
    <property type="entry name" value="KVCHANNEL"/>
</dbReference>
<dbReference type="Proteomes" id="UP001066276">
    <property type="component" value="Chromosome 4_1"/>
</dbReference>
<protein>
    <recommendedName>
        <fullName evidence="13">BTB domain-containing protein</fullName>
    </recommendedName>
</protein>
<dbReference type="GO" id="GO:0043679">
    <property type="term" value="C:axon terminus"/>
    <property type="evidence" value="ECO:0007669"/>
    <property type="project" value="TreeGrafter"/>
</dbReference>
<feature type="transmembrane region" description="Helical" evidence="12">
    <location>
        <begin position="394"/>
        <end position="414"/>
    </location>
</feature>
<dbReference type="PROSITE" id="PS50097">
    <property type="entry name" value="BTB"/>
    <property type="match status" value="1"/>
</dbReference>
<evidence type="ECO:0000259" key="13">
    <source>
        <dbReference type="PROSITE" id="PS50097"/>
    </source>
</evidence>
<dbReference type="SUPFAM" id="SSF54695">
    <property type="entry name" value="POZ domain"/>
    <property type="match status" value="1"/>
</dbReference>
<evidence type="ECO:0000256" key="11">
    <source>
        <dbReference type="ARBA" id="ARBA00023303"/>
    </source>
</evidence>
<organism evidence="14 15">
    <name type="scientific">Pleurodeles waltl</name>
    <name type="common">Iberian ribbed newt</name>
    <dbReference type="NCBI Taxonomy" id="8319"/>
    <lineage>
        <taxon>Eukaryota</taxon>
        <taxon>Metazoa</taxon>
        <taxon>Chordata</taxon>
        <taxon>Craniata</taxon>
        <taxon>Vertebrata</taxon>
        <taxon>Euteleostomi</taxon>
        <taxon>Amphibia</taxon>
        <taxon>Batrachia</taxon>
        <taxon>Caudata</taxon>
        <taxon>Salamandroidea</taxon>
        <taxon>Salamandridae</taxon>
        <taxon>Pleurodelinae</taxon>
        <taxon>Pleurodeles</taxon>
    </lineage>
</organism>
<evidence type="ECO:0000256" key="9">
    <source>
        <dbReference type="ARBA" id="ARBA00023065"/>
    </source>
</evidence>
<evidence type="ECO:0000313" key="15">
    <source>
        <dbReference type="Proteomes" id="UP001066276"/>
    </source>
</evidence>
<dbReference type="GO" id="GO:0005251">
    <property type="term" value="F:delayed rectifier potassium channel activity"/>
    <property type="evidence" value="ECO:0007669"/>
    <property type="project" value="TreeGrafter"/>
</dbReference>
<dbReference type="InterPro" id="IPR005821">
    <property type="entry name" value="Ion_trans_dom"/>
</dbReference>
<keyword evidence="10 12" id="KW-0472">Membrane</keyword>
<dbReference type="GO" id="GO:0001508">
    <property type="term" value="P:action potential"/>
    <property type="evidence" value="ECO:0007669"/>
    <property type="project" value="TreeGrafter"/>
</dbReference>
<dbReference type="InterPro" id="IPR003968">
    <property type="entry name" value="K_chnl_volt-dep_Kv"/>
</dbReference>
<dbReference type="EMBL" id="JANPWB010000007">
    <property type="protein sequence ID" value="KAJ1169933.1"/>
    <property type="molecule type" value="Genomic_DNA"/>
</dbReference>
<keyword evidence="7" id="KW-0630">Potassium</keyword>
<feature type="transmembrane region" description="Helical" evidence="12">
    <location>
        <begin position="224"/>
        <end position="244"/>
    </location>
</feature>
<dbReference type="SMART" id="SM00225">
    <property type="entry name" value="BTB"/>
    <property type="match status" value="1"/>
</dbReference>
<dbReference type="InterPro" id="IPR011333">
    <property type="entry name" value="SKP1/BTB/POZ_sf"/>
</dbReference>
<dbReference type="Gene3D" id="3.30.710.10">
    <property type="entry name" value="Potassium Channel Kv1.1, Chain A"/>
    <property type="match status" value="1"/>
</dbReference>
<dbReference type="InterPro" id="IPR003131">
    <property type="entry name" value="T1-type_BTB"/>
</dbReference>
<evidence type="ECO:0000256" key="1">
    <source>
        <dbReference type="ARBA" id="ARBA00004141"/>
    </source>
</evidence>
<evidence type="ECO:0000256" key="6">
    <source>
        <dbReference type="ARBA" id="ARBA00022882"/>
    </source>
</evidence>
<dbReference type="Pfam" id="PF00520">
    <property type="entry name" value="Ion_trans"/>
    <property type="match status" value="1"/>
</dbReference>
<dbReference type="PANTHER" id="PTHR11537:SF235">
    <property type="entry name" value="POTASSIUM VOLTAGE-GATED CHANNEL SUBFAMILY C MEMBER 1-LIKE"/>
    <property type="match status" value="1"/>
</dbReference>
<dbReference type="Gene3D" id="1.10.287.70">
    <property type="match status" value="1"/>
</dbReference>
<evidence type="ECO:0000313" key="14">
    <source>
        <dbReference type="EMBL" id="KAJ1169933.1"/>
    </source>
</evidence>
<dbReference type="GO" id="GO:0051260">
    <property type="term" value="P:protein homooligomerization"/>
    <property type="evidence" value="ECO:0007669"/>
    <property type="project" value="InterPro"/>
</dbReference>
<gene>
    <name evidence="14" type="ORF">NDU88_001817</name>
</gene>
<sequence length="436" mass="50153">MEAPDSRITINVGGVRFKTHSSTLKTFPGTKLANLTESHAFSTDNFDPSLKEFFFDRNPSVFGYVLEYYRTGRLHFPSELCTSVFVHELEFWEINVSQLAHCCWLNLNEKDCDVEDFNIWDEKDQTDGKGLLTTNSTGRTDFSCRARCQPKIWALFKIPPSSASAVCMMLVSLLITIGAIMTFFAETRDQFIYEANVTRSTISHLSNASTSIWVQLLLTRTTPLLFVELFCVIWFIVELCLRFTFCPDKKKFMKSILNIIDIISIFPVFIEFSAAGTHNVIAILWIVLGFMRISYIFRLLKFFMLFKDSLIIRVLLGSLRSIVKEILILMLVLTFETIFFSTLMFYAEYYATDHYVYEDLQFLDIYTAFWWAMVTLTTVGYGDVIPMTHFGKAVAALTSMAGILTIVIPIPILMVKFQHYYTIAIAHEKLKLSRNK</sequence>
<feature type="transmembrane region" description="Helical" evidence="12">
    <location>
        <begin position="165"/>
        <end position="185"/>
    </location>
</feature>
<evidence type="ECO:0000256" key="12">
    <source>
        <dbReference type="SAM" id="Phobius"/>
    </source>
</evidence>
<keyword evidence="15" id="KW-1185">Reference proteome</keyword>
<keyword evidence="8 12" id="KW-1133">Transmembrane helix</keyword>
<feature type="domain" description="BTB" evidence="13">
    <location>
        <begin position="6"/>
        <end position="78"/>
    </location>
</feature>
<evidence type="ECO:0000256" key="3">
    <source>
        <dbReference type="ARBA" id="ARBA00022538"/>
    </source>
</evidence>
<dbReference type="GO" id="GO:0008076">
    <property type="term" value="C:voltage-gated potassium channel complex"/>
    <property type="evidence" value="ECO:0007669"/>
    <property type="project" value="InterPro"/>
</dbReference>
<name>A0AAV7T0I9_PLEWA</name>
<dbReference type="Gene3D" id="1.20.120.350">
    <property type="entry name" value="Voltage-gated potassium channels. Chain C"/>
    <property type="match status" value="1"/>
</dbReference>
<dbReference type="InterPro" id="IPR003974">
    <property type="entry name" value="K_chnl_volt-dep_Kv3"/>
</dbReference>
<keyword evidence="6" id="KW-0851">Voltage-gated channel</keyword>
<dbReference type="PANTHER" id="PTHR11537">
    <property type="entry name" value="VOLTAGE-GATED POTASSIUM CHANNEL"/>
    <property type="match status" value="1"/>
</dbReference>
<dbReference type="PRINTS" id="PR00169">
    <property type="entry name" value="KCHANNEL"/>
</dbReference>
<dbReference type="SUPFAM" id="SSF81324">
    <property type="entry name" value="Voltage-gated potassium channels"/>
    <property type="match status" value="1"/>
</dbReference>
<dbReference type="InterPro" id="IPR000210">
    <property type="entry name" value="BTB/POZ_dom"/>
</dbReference>
<dbReference type="Pfam" id="PF02214">
    <property type="entry name" value="BTB_2"/>
    <property type="match status" value="1"/>
</dbReference>
<keyword evidence="2" id="KW-0813">Transport</keyword>
<evidence type="ECO:0000256" key="5">
    <source>
        <dbReference type="ARBA" id="ARBA00022826"/>
    </source>
</evidence>
<evidence type="ECO:0000256" key="10">
    <source>
        <dbReference type="ARBA" id="ARBA00023136"/>
    </source>
</evidence>
<dbReference type="GO" id="GO:0042734">
    <property type="term" value="C:presynaptic membrane"/>
    <property type="evidence" value="ECO:0007669"/>
    <property type="project" value="TreeGrafter"/>
</dbReference>
<feature type="transmembrane region" description="Helical" evidence="12">
    <location>
        <begin position="365"/>
        <end position="382"/>
    </location>
</feature>
<dbReference type="AlphaFoldDB" id="A0AAV7T0I9"/>
<keyword evidence="11" id="KW-0407">Ion channel</keyword>
<dbReference type="GO" id="GO:0045211">
    <property type="term" value="C:postsynaptic membrane"/>
    <property type="evidence" value="ECO:0007669"/>
    <property type="project" value="TreeGrafter"/>
</dbReference>
<evidence type="ECO:0000256" key="8">
    <source>
        <dbReference type="ARBA" id="ARBA00022989"/>
    </source>
</evidence>
<dbReference type="GO" id="GO:0032809">
    <property type="term" value="C:neuronal cell body membrane"/>
    <property type="evidence" value="ECO:0007669"/>
    <property type="project" value="TreeGrafter"/>
</dbReference>
<comment type="subcellular location">
    <subcellularLocation>
        <location evidence="1">Membrane</location>
        <topology evidence="1">Multi-pass membrane protein</topology>
    </subcellularLocation>
</comment>
<evidence type="ECO:0000256" key="2">
    <source>
        <dbReference type="ARBA" id="ARBA00022448"/>
    </source>
</evidence>
<dbReference type="FunFam" id="1.10.287.70:FF:000028">
    <property type="entry name" value="potassium voltage-gated channel subfamily D member 3"/>
    <property type="match status" value="1"/>
</dbReference>
<reference evidence="14" key="1">
    <citation type="journal article" date="2022" name="bioRxiv">
        <title>Sequencing and chromosome-scale assembly of the giantPleurodeles waltlgenome.</title>
        <authorList>
            <person name="Brown T."/>
            <person name="Elewa A."/>
            <person name="Iarovenko S."/>
            <person name="Subramanian E."/>
            <person name="Araus A.J."/>
            <person name="Petzold A."/>
            <person name="Susuki M."/>
            <person name="Suzuki K.-i.T."/>
            <person name="Hayashi T."/>
            <person name="Toyoda A."/>
            <person name="Oliveira C."/>
            <person name="Osipova E."/>
            <person name="Leigh N.D."/>
            <person name="Simon A."/>
            <person name="Yun M.H."/>
        </authorList>
    </citation>
    <scope>NUCLEOTIDE SEQUENCE</scope>
    <source>
        <strain evidence="14">20211129_DDA</strain>
        <tissue evidence="14">Liver</tissue>
    </source>
</reference>
<dbReference type="GO" id="GO:0032590">
    <property type="term" value="C:dendrite membrane"/>
    <property type="evidence" value="ECO:0007669"/>
    <property type="project" value="TreeGrafter"/>
</dbReference>
<dbReference type="InterPro" id="IPR027359">
    <property type="entry name" value="Volt_channel_dom_sf"/>
</dbReference>
<keyword evidence="9" id="KW-0406">Ion transport</keyword>
<keyword evidence="3" id="KW-0633">Potassium transport</keyword>
<feature type="transmembrane region" description="Helical" evidence="12">
    <location>
        <begin position="282"/>
        <end position="306"/>
    </location>
</feature>
<feature type="transmembrane region" description="Helical" evidence="12">
    <location>
        <begin position="326"/>
        <end position="345"/>
    </location>
</feature>
<accession>A0AAV7T0I9</accession>
<evidence type="ECO:0000256" key="4">
    <source>
        <dbReference type="ARBA" id="ARBA00022692"/>
    </source>
</evidence>
<keyword evidence="4 12" id="KW-0812">Transmembrane</keyword>
<comment type="caution">
    <text evidence="14">The sequence shown here is derived from an EMBL/GenBank/DDBJ whole genome shotgun (WGS) entry which is preliminary data.</text>
</comment>
<keyword evidence="5" id="KW-0631">Potassium channel</keyword>
<dbReference type="InterPro" id="IPR028325">
    <property type="entry name" value="VG_K_chnl"/>
</dbReference>